<gene>
    <name evidence="1" type="ORF">GCM10007423_37310</name>
</gene>
<sequence length="392" mass="44466">MIVRGINFIKKLKSGYGPGKWRRWVSCGILVATGLVIKSCIEPFSPPEVTKPGTYLVVDGFLNINGDTSKIVLSHTQGVNDGGQFVREWGATILADAENGESYAFQDVGDGSYILPPTTFNRDARYRLRIKRLDGREYESDYVVVSKTPPIDSITYRVDEGRNAMMIYVNTHDPSNQTRFYRWNYEETYEYRMAYYSSLTRDYEKKEIVSRTDNVNVCWRTLPSRDIKLGSTIKLSQDVIRDLPVNIVDIGTNKLYFGYSILVKQYGLTREAFEYWTDLAKTTQGTGSLFDPQPSQVTGNIHAKADAKELVFGYFSAAQEQKKRIFIRETLGSYPRCMPPDTLDFKEAFEGSAVLLYFYMGQPKSGYLGTSETCADCRSQGGTTTKPAFWDQ</sequence>
<keyword evidence="2" id="KW-1185">Reference proteome</keyword>
<dbReference type="Proteomes" id="UP000600214">
    <property type="component" value="Unassembled WGS sequence"/>
</dbReference>
<proteinExistence type="predicted"/>
<dbReference type="InterPro" id="IPR025345">
    <property type="entry name" value="DUF4249"/>
</dbReference>
<evidence type="ECO:0000313" key="2">
    <source>
        <dbReference type="Proteomes" id="UP000600214"/>
    </source>
</evidence>
<dbReference type="EMBL" id="BMIA01000002">
    <property type="protein sequence ID" value="GGH41440.1"/>
    <property type="molecule type" value="Genomic_DNA"/>
</dbReference>
<dbReference type="RefSeq" id="WP_188934827.1">
    <property type="nucleotide sequence ID" value="NZ_BMIA01000002.1"/>
</dbReference>
<evidence type="ECO:0008006" key="3">
    <source>
        <dbReference type="Google" id="ProtNLM"/>
    </source>
</evidence>
<reference evidence="2" key="1">
    <citation type="journal article" date="2019" name="Int. J. Syst. Evol. Microbiol.">
        <title>The Global Catalogue of Microorganisms (GCM) 10K type strain sequencing project: providing services to taxonomists for standard genome sequencing and annotation.</title>
        <authorList>
            <consortium name="The Broad Institute Genomics Platform"/>
            <consortium name="The Broad Institute Genome Sequencing Center for Infectious Disease"/>
            <person name="Wu L."/>
            <person name="Ma J."/>
        </authorList>
    </citation>
    <scope>NUCLEOTIDE SEQUENCE [LARGE SCALE GENOMIC DNA]</scope>
    <source>
        <strain evidence="2">CGMCC 1.15288</strain>
    </source>
</reference>
<evidence type="ECO:0000313" key="1">
    <source>
        <dbReference type="EMBL" id="GGH41440.1"/>
    </source>
</evidence>
<name>A0ABQ1YZ32_9BACT</name>
<organism evidence="1 2">
    <name type="scientific">Dyadobacter endophyticus</name>
    <dbReference type="NCBI Taxonomy" id="1749036"/>
    <lineage>
        <taxon>Bacteria</taxon>
        <taxon>Pseudomonadati</taxon>
        <taxon>Bacteroidota</taxon>
        <taxon>Cytophagia</taxon>
        <taxon>Cytophagales</taxon>
        <taxon>Spirosomataceae</taxon>
        <taxon>Dyadobacter</taxon>
    </lineage>
</organism>
<dbReference type="Pfam" id="PF14054">
    <property type="entry name" value="DUF4249"/>
    <property type="match status" value="1"/>
</dbReference>
<protein>
    <recommendedName>
        <fullName evidence="3">DUF4249 domain-containing protein</fullName>
    </recommendedName>
</protein>
<comment type="caution">
    <text evidence="1">The sequence shown here is derived from an EMBL/GenBank/DDBJ whole genome shotgun (WGS) entry which is preliminary data.</text>
</comment>
<accession>A0ABQ1YZ32</accession>